<dbReference type="GeneID" id="77812354"/>
<keyword evidence="2" id="KW-1185">Reference proteome</keyword>
<reference evidence="1" key="1">
    <citation type="submission" date="2022-10" db="EMBL/GenBank/DDBJ databases">
        <title>Puccinia triticina Genome sequencing and assembly.</title>
        <authorList>
            <person name="Li C."/>
        </authorList>
    </citation>
    <scope>NUCLEOTIDE SEQUENCE</scope>
    <source>
        <strain evidence="1">Pt15</strain>
    </source>
</reference>
<protein>
    <recommendedName>
        <fullName evidence="3">UBX domain-containing protein</fullName>
    </recommendedName>
</protein>
<dbReference type="Proteomes" id="UP001164743">
    <property type="component" value="Chromosome 7A"/>
</dbReference>
<name>A0ABY7CPA2_9BASI</name>
<evidence type="ECO:0000313" key="2">
    <source>
        <dbReference type="Proteomes" id="UP001164743"/>
    </source>
</evidence>
<evidence type="ECO:0008006" key="3">
    <source>
        <dbReference type="Google" id="ProtNLM"/>
    </source>
</evidence>
<gene>
    <name evidence="1" type="ORF">PtA15_7A813</name>
</gene>
<sequence>MNGDRLLLQLFPSNKRTPSSLASLFGTNPDASLPQLTQNPIQLHVFARR</sequence>
<dbReference type="EMBL" id="CP110427">
    <property type="protein sequence ID" value="WAQ87083.1"/>
    <property type="molecule type" value="Genomic_DNA"/>
</dbReference>
<evidence type="ECO:0000313" key="1">
    <source>
        <dbReference type="EMBL" id="WAQ87083.1"/>
    </source>
</evidence>
<organism evidence="1 2">
    <name type="scientific">Puccinia triticina</name>
    <dbReference type="NCBI Taxonomy" id="208348"/>
    <lineage>
        <taxon>Eukaryota</taxon>
        <taxon>Fungi</taxon>
        <taxon>Dikarya</taxon>
        <taxon>Basidiomycota</taxon>
        <taxon>Pucciniomycotina</taxon>
        <taxon>Pucciniomycetes</taxon>
        <taxon>Pucciniales</taxon>
        <taxon>Pucciniaceae</taxon>
        <taxon>Puccinia</taxon>
    </lineage>
</organism>
<accession>A0ABY7CPA2</accession>
<dbReference type="RefSeq" id="XP_053022638.1">
    <property type="nucleotide sequence ID" value="XM_053171459.1"/>
</dbReference>
<proteinExistence type="predicted"/>